<proteinExistence type="inferred from homology"/>
<evidence type="ECO:0000313" key="10">
    <source>
        <dbReference type="Proteomes" id="UP000055024"/>
    </source>
</evidence>
<dbReference type="SMART" id="SM00948">
    <property type="entry name" value="Proteasome_A_N"/>
    <property type="match status" value="1"/>
</dbReference>
<dbReference type="InterPro" id="IPR001353">
    <property type="entry name" value="Proteasome_sua/b"/>
</dbReference>
<dbReference type="EMBL" id="JYDP01000186">
    <property type="protein sequence ID" value="KRZ03649.1"/>
    <property type="molecule type" value="Genomic_DNA"/>
</dbReference>
<feature type="domain" description="Proteasome alpha-type subunits" evidence="8">
    <location>
        <begin position="11"/>
        <end position="33"/>
    </location>
</feature>
<sequence length="725" mass="82683">LKMGSNSNSGYDLSSATFSPDGRIYQLEYANKAVNNSHTCVAIRGSDGVVFGVEKAVPSALYEDYSNQRIATVADKIGFVFSGLYPDGRALHHYAVEEAISYNKSYRCDIPCEHLAERLSLYVHAYTLYGALRPFGCSIFLGSWSPLKGPELYLVEPCGSMFGYKSWAIGRSHQAAKAEVDEMNSTTKPVSELINEAARIIYSIRDEARDKHCIMELSWVSQATGGKHELVPENIFKEAEEFAKRALEESDDDDDDTARYQYYRLICFFHLIVVTSHTCISILLVTTVSEAVMDLNAIELQRISDLITDVNKRLGCTEREKSSLASEQKQVLFDLDKLLKESVALSNKVREKRLELENVRSMRRMYESRKQSYCEQFEKSTLKLQDADSVDISKSNIGKLRQPNCSEEGKAEIQCVLSELDNQYRQLLVYRQLLTEQEKNVEQELQFTKHNQDEVRSSTTILKNRTVAQVIRFRRMIDAEKQLNSSFDEKCLMLSDELAKHEFAHRDPNNAQALVAIRGSDGVVFGTQTTLPSNIYRDHGCQKIFTVDRRIGLVFSGLWTDGRALKRFADREATSYYNFFHSNIPCRHLAERLAYFIHEYSFQSVLRPFSMELCLGTWSPITGPEIYVVSPSPRISFQLWVIGNDYPPDNAELSRMNPAQIPVREEIQKAAKFLYSVRDESNDMHCRMELSWVSEHTGSVHQFVPEDEFMVAEAAGRRSPIILNF</sequence>
<dbReference type="Gene3D" id="3.60.20.10">
    <property type="entry name" value="Glutamine Phosphoribosylpyrophosphate, subunit 1, domain 1"/>
    <property type="match status" value="2"/>
</dbReference>
<dbReference type="STRING" id="268475.A0A0V1GZD0"/>
<keyword evidence="4" id="KW-0963">Cytoplasm</keyword>
<dbReference type="PANTHER" id="PTHR11599">
    <property type="entry name" value="PROTEASOME SUBUNIT ALPHA/BETA"/>
    <property type="match status" value="1"/>
</dbReference>
<dbReference type="FunFam" id="3.60.20.10:FF:000007">
    <property type="entry name" value="Proteasome subunit alpha type"/>
    <property type="match status" value="1"/>
</dbReference>
<comment type="similarity">
    <text evidence="7">Belongs to the peptidase T1A family.</text>
</comment>
<dbReference type="PROSITE" id="PS51475">
    <property type="entry name" value="PROTEASOME_ALPHA_2"/>
    <property type="match status" value="1"/>
</dbReference>
<dbReference type="Proteomes" id="UP000055024">
    <property type="component" value="Unassembled WGS sequence"/>
</dbReference>
<organism evidence="9 10">
    <name type="scientific">Trichinella zimbabwensis</name>
    <dbReference type="NCBI Taxonomy" id="268475"/>
    <lineage>
        <taxon>Eukaryota</taxon>
        <taxon>Metazoa</taxon>
        <taxon>Ecdysozoa</taxon>
        <taxon>Nematoda</taxon>
        <taxon>Enoplea</taxon>
        <taxon>Dorylaimia</taxon>
        <taxon>Trichinellida</taxon>
        <taxon>Trichinellidae</taxon>
        <taxon>Trichinella</taxon>
    </lineage>
</organism>
<feature type="non-terminal residue" evidence="9">
    <location>
        <position position="1"/>
    </location>
</feature>
<comment type="function">
    <text evidence="1">The proteasome is a multicatalytic proteinase complex which is characterized by its ability to cleave peptides with Arg, Phe, Tyr, Leu, and Glu adjacent to the leaving group at neutral or slightly basic pH. The proteasome has an ATP-dependent proteolytic activity.</text>
</comment>
<dbReference type="OrthoDB" id="40134at2759"/>
<evidence type="ECO:0000313" key="9">
    <source>
        <dbReference type="EMBL" id="KRZ03649.1"/>
    </source>
</evidence>
<dbReference type="GO" id="GO:0005634">
    <property type="term" value="C:nucleus"/>
    <property type="evidence" value="ECO:0007669"/>
    <property type="project" value="UniProtKB-SubCell"/>
</dbReference>
<dbReference type="GO" id="GO:0006511">
    <property type="term" value="P:ubiquitin-dependent protein catabolic process"/>
    <property type="evidence" value="ECO:0007669"/>
    <property type="project" value="InterPro"/>
</dbReference>
<dbReference type="AlphaFoldDB" id="A0A0V1GZD0"/>
<protein>
    <submittedName>
        <fullName evidence="9">Proteasome subunit alpha type-3</fullName>
    </submittedName>
</protein>
<dbReference type="InterPro" id="IPR023332">
    <property type="entry name" value="Proteasome_alpha-type"/>
</dbReference>
<evidence type="ECO:0000256" key="7">
    <source>
        <dbReference type="PROSITE-ProRule" id="PRU00808"/>
    </source>
</evidence>
<evidence type="ECO:0000256" key="2">
    <source>
        <dbReference type="ARBA" id="ARBA00004123"/>
    </source>
</evidence>
<comment type="caution">
    <text evidence="9">The sequence shown here is derived from an EMBL/GenBank/DDBJ whole genome shotgun (WGS) entry which is preliminary data.</text>
</comment>
<keyword evidence="6" id="KW-0539">Nucleus</keyword>
<evidence type="ECO:0000259" key="8">
    <source>
        <dbReference type="SMART" id="SM00948"/>
    </source>
</evidence>
<dbReference type="SUPFAM" id="SSF56235">
    <property type="entry name" value="N-terminal nucleophile aminohydrolases (Ntn hydrolases)"/>
    <property type="match status" value="2"/>
</dbReference>
<evidence type="ECO:0000256" key="3">
    <source>
        <dbReference type="ARBA" id="ARBA00004496"/>
    </source>
</evidence>
<dbReference type="InterPro" id="IPR050115">
    <property type="entry name" value="Proteasome_alpha"/>
</dbReference>
<dbReference type="InterPro" id="IPR000426">
    <property type="entry name" value="Proteasome_asu_N"/>
</dbReference>
<accession>A0A0V1GZD0</accession>
<evidence type="ECO:0000256" key="6">
    <source>
        <dbReference type="ARBA" id="ARBA00023242"/>
    </source>
</evidence>
<dbReference type="InterPro" id="IPR029055">
    <property type="entry name" value="Ntn_hydrolases_N"/>
</dbReference>
<dbReference type="GO" id="GO:0005737">
    <property type="term" value="C:cytoplasm"/>
    <property type="evidence" value="ECO:0007669"/>
    <property type="project" value="UniProtKB-SubCell"/>
</dbReference>
<evidence type="ECO:0000256" key="1">
    <source>
        <dbReference type="ARBA" id="ARBA00002000"/>
    </source>
</evidence>
<keyword evidence="5 7" id="KW-0647">Proteasome</keyword>
<evidence type="ECO:0000256" key="5">
    <source>
        <dbReference type="ARBA" id="ARBA00022942"/>
    </source>
</evidence>
<evidence type="ECO:0000256" key="4">
    <source>
        <dbReference type="ARBA" id="ARBA00022490"/>
    </source>
</evidence>
<name>A0A0V1GZD0_9BILA</name>
<dbReference type="GO" id="GO:0019773">
    <property type="term" value="C:proteasome core complex, alpha-subunit complex"/>
    <property type="evidence" value="ECO:0007669"/>
    <property type="project" value="UniProtKB-UniRule"/>
</dbReference>
<dbReference type="Pfam" id="PF00227">
    <property type="entry name" value="Proteasome"/>
    <property type="match status" value="2"/>
</dbReference>
<comment type="subcellular location">
    <subcellularLocation>
        <location evidence="3">Cytoplasm</location>
    </subcellularLocation>
    <subcellularLocation>
        <location evidence="2">Nucleus</location>
    </subcellularLocation>
</comment>
<keyword evidence="10" id="KW-1185">Reference proteome</keyword>
<reference evidence="9 10" key="1">
    <citation type="submission" date="2015-01" db="EMBL/GenBank/DDBJ databases">
        <title>Evolution of Trichinella species and genotypes.</title>
        <authorList>
            <person name="Korhonen P.K."/>
            <person name="Edoardo P."/>
            <person name="Giuseppe L.R."/>
            <person name="Gasser R.B."/>
        </authorList>
    </citation>
    <scope>NUCLEOTIDE SEQUENCE [LARGE SCALE GENOMIC DNA]</scope>
    <source>
        <strain evidence="9">ISS1029</strain>
    </source>
</reference>
<dbReference type="Pfam" id="PF10584">
    <property type="entry name" value="Proteasome_A_N"/>
    <property type="match status" value="1"/>
</dbReference>
<gene>
    <name evidence="9" type="primary">Psma3</name>
    <name evidence="9" type="ORF">T11_12559</name>
</gene>